<name>A0ABY0T9U4_9PROT</name>
<reference evidence="1 2" key="1">
    <citation type="submission" date="2016-10" db="EMBL/GenBank/DDBJ databases">
        <authorList>
            <person name="Varghese N."/>
            <person name="Submissions S."/>
        </authorList>
    </citation>
    <scope>NUCLEOTIDE SEQUENCE [LARGE SCALE GENOMIC DNA]</scope>
    <source>
        <strain evidence="1 2">Nl1</strain>
    </source>
</reference>
<protein>
    <submittedName>
        <fullName evidence="1">Uncharacterized protein</fullName>
    </submittedName>
</protein>
<sequence>MRFIAYGRMPGAAKQIEDKKSGMAAFFVFCNKVPADAVRPFILNLKVQGGH</sequence>
<keyword evidence="2" id="KW-1185">Reference proteome</keyword>
<comment type="caution">
    <text evidence="1">The sequence shown here is derived from an EMBL/GenBank/DDBJ whole genome shotgun (WGS) entry which is preliminary data.</text>
</comment>
<organism evidence="1 2">
    <name type="scientific">Nitrosospira multiformis</name>
    <dbReference type="NCBI Taxonomy" id="1231"/>
    <lineage>
        <taxon>Bacteria</taxon>
        <taxon>Pseudomonadati</taxon>
        <taxon>Pseudomonadota</taxon>
        <taxon>Betaproteobacteria</taxon>
        <taxon>Nitrosomonadales</taxon>
        <taxon>Nitrosomonadaceae</taxon>
        <taxon>Nitrosospira</taxon>
    </lineage>
</organism>
<dbReference type="Proteomes" id="UP000183471">
    <property type="component" value="Unassembled WGS sequence"/>
</dbReference>
<accession>A0ABY0T9U4</accession>
<gene>
    <name evidence="1" type="ORF">SAMN05216402_1104</name>
</gene>
<proteinExistence type="predicted"/>
<evidence type="ECO:0000313" key="1">
    <source>
        <dbReference type="EMBL" id="SDQ50244.1"/>
    </source>
</evidence>
<evidence type="ECO:0000313" key="2">
    <source>
        <dbReference type="Proteomes" id="UP000183471"/>
    </source>
</evidence>
<dbReference type="EMBL" id="FNKY01000001">
    <property type="protein sequence ID" value="SDQ50244.1"/>
    <property type="molecule type" value="Genomic_DNA"/>
</dbReference>